<keyword evidence="3" id="KW-1185">Reference proteome</keyword>
<comment type="caution">
    <text evidence="2">The sequence shown here is derived from an EMBL/GenBank/DDBJ whole genome shotgun (WGS) entry which is preliminary data.</text>
</comment>
<dbReference type="EMBL" id="JAUEPU010000054">
    <property type="protein sequence ID" value="KAK0484274.1"/>
    <property type="molecule type" value="Genomic_DNA"/>
</dbReference>
<organism evidence="2 3">
    <name type="scientific">Armillaria luteobubalina</name>
    <dbReference type="NCBI Taxonomy" id="153913"/>
    <lineage>
        <taxon>Eukaryota</taxon>
        <taxon>Fungi</taxon>
        <taxon>Dikarya</taxon>
        <taxon>Basidiomycota</taxon>
        <taxon>Agaricomycotina</taxon>
        <taxon>Agaricomycetes</taxon>
        <taxon>Agaricomycetidae</taxon>
        <taxon>Agaricales</taxon>
        <taxon>Marasmiineae</taxon>
        <taxon>Physalacriaceae</taxon>
        <taxon>Armillaria</taxon>
    </lineage>
</organism>
<gene>
    <name evidence="2" type="ORF">EDD18DRAFT_712874</name>
</gene>
<sequence>MPFDQLVGLGCLADYLDLLGCASIGNLPMGHAVIPLDPEQHGISVGSIIFDLDDTTRIQKGMHCTSRPTLAYPLPHHFPLRYSSSQSITTPFPLAMPGDRTKPRGKKGRRLPAYLRPLIAKATPPTPKGFMIRRSRESFDIHEAPGSGTFGGLVSQVHAVHILKCIEHNNLLRRIHAKNGLSECRQIRTTPLAYDAIAASFNAGPQTEKFVEWIQPSPDTPNGSTDYTLAHLLDPSPTSQGLRVDMKFLFDPHQLDIPGYVVIPEREYNKTRFLGHQMLFRRETAKEKAIQYRLDKKAGLLWNAEHHEDHYAAAADSLDGFLSDDLPEFIEGSTGSVDAEGDPDPDLGRSIVTGKDGLPYYTDSEGDKADVNGDAAMNS</sequence>
<evidence type="ECO:0000313" key="2">
    <source>
        <dbReference type="EMBL" id="KAK0484274.1"/>
    </source>
</evidence>
<reference evidence="2" key="1">
    <citation type="submission" date="2023-06" db="EMBL/GenBank/DDBJ databases">
        <authorList>
            <consortium name="Lawrence Berkeley National Laboratory"/>
            <person name="Ahrendt S."/>
            <person name="Sahu N."/>
            <person name="Indic B."/>
            <person name="Wong-Bajracharya J."/>
            <person name="Merenyi Z."/>
            <person name="Ke H.-M."/>
            <person name="Monk M."/>
            <person name="Kocsube S."/>
            <person name="Drula E."/>
            <person name="Lipzen A."/>
            <person name="Balint B."/>
            <person name="Henrissat B."/>
            <person name="Andreopoulos B."/>
            <person name="Martin F.M."/>
            <person name="Harder C.B."/>
            <person name="Rigling D."/>
            <person name="Ford K.L."/>
            <person name="Foster G.D."/>
            <person name="Pangilinan J."/>
            <person name="Papanicolaou A."/>
            <person name="Barry K."/>
            <person name="LaButti K."/>
            <person name="Viragh M."/>
            <person name="Koriabine M."/>
            <person name="Yan M."/>
            <person name="Riley R."/>
            <person name="Champramary S."/>
            <person name="Plett K.L."/>
            <person name="Tsai I.J."/>
            <person name="Slot J."/>
            <person name="Sipos G."/>
            <person name="Plett J."/>
            <person name="Nagy L.G."/>
            <person name="Grigoriev I.V."/>
        </authorList>
    </citation>
    <scope>NUCLEOTIDE SEQUENCE</scope>
    <source>
        <strain evidence="2">HWK02</strain>
    </source>
</reference>
<accession>A0AA39UIN4</accession>
<protein>
    <submittedName>
        <fullName evidence="2">Uncharacterized protein</fullName>
    </submittedName>
</protein>
<feature type="region of interest" description="Disordered" evidence="1">
    <location>
        <begin position="333"/>
        <end position="379"/>
    </location>
</feature>
<evidence type="ECO:0000256" key="1">
    <source>
        <dbReference type="SAM" id="MobiDB-lite"/>
    </source>
</evidence>
<evidence type="ECO:0000313" key="3">
    <source>
        <dbReference type="Proteomes" id="UP001175228"/>
    </source>
</evidence>
<proteinExistence type="predicted"/>
<dbReference type="Proteomes" id="UP001175228">
    <property type="component" value="Unassembled WGS sequence"/>
</dbReference>
<name>A0AA39UIN4_9AGAR</name>
<dbReference type="AlphaFoldDB" id="A0AA39UIN4"/>